<organism evidence="1 2">
    <name type="scientific">Paraburkholderia dioscoreae</name>
    <dbReference type="NCBI Taxonomy" id="2604047"/>
    <lineage>
        <taxon>Bacteria</taxon>
        <taxon>Pseudomonadati</taxon>
        <taxon>Pseudomonadota</taxon>
        <taxon>Betaproteobacteria</taxon>
        <taxon>Burkholderiales</taxon>
        <taxon>Burkholderiaceae</taxon>
        <taxon>Paraburkholderia</taxon>
    </lineage>
</organism>
<sequence length="90" mass="9727">MGLIGCVLVFALLFAFVAGFAEPVEFAELFELEEVEELETLAELAPLPPDPPPQAAIEPVAAIATAAPIHRRASRPAHWTLKARRARAAR</sequence>
<dbReference type="KEGG" id="pdio:PDMSB3_1516"/>
<protein>
    <submittedName>
        <fullName evidence="1">Uncharacterized protein</fullName>
    </submittedName>
</protein>
<dbReference type="EMBL" id="LR699553">
    <property type="protein sequence ID" value="VVD27972.1"/>
    <property type="molecule type" value="Genomic_DNA"/>
</dbReference>
<dbReference type="RefSeq" id="WP_232064129.1">
    <property type="nucleotide sequence ID" value="NZ_LR699553.1"/>
</dbReference>
<gene>
    <name evidence="1" type="ORF">PDMSB3_1516</name>
</gene>
<evidence type="ECO:0000313" key="2">
    <source>
        <dbReference type="Proteomes" id="UP000325811"/>
    </source>
</evidence>
<name>A0A5Q4YV24_9BURK</name>
<reference evidence="1 2" key="1">
    <citation type="submission" date="2019-08" db="EMBL/GenBank/DDBJ databases">
        <authorList>
            <person name="Herpell B J."/>
        </authorList>
    </citation>
    <scope>NUCLEOTIDE SEQUENCE [LARGE SCALE GENOMIC DNA]</scope>
    <source>
        <strain evidence="2">Msb3</strain>
    </source>
</reference>
<dbReference type="AlphaFoldDB" id="A0A5Q4YV24"/>
<keyword evidence="2" id="KW-1185">Reference proteome</keyword>
<dbReference type="Proteomes" id="UP000325811">
    <property type="component" value="Chromosome I"/>
</dbReference>
<evidence type="ECO:0000313" key="1">
    <source>
        <dbReference type="EMBL" id="VVD27972.1"/>
    </source>
</evidence>
<proteinExistence type="predicted"/>
<accession>A0A5Q4YV24</accession>